<keyword evidence="4" id="KW-0413">Isomerase</keyword>
<sequence length="291" mass="32602">MNLRSIQILLRHPHFLVVNKPPHTYSQPPGHPTVLELLEASHPEYFTTACGPNETPILPPFVRPPKLVHRLDAPVSGAFVLALSDHAARQFSRSLKHAGTNRGSALKKTYVAVLEDSGRVPLHERLLSQGLITEQVDQLPEQQQEKPDGLGDHKYGRIWQGMVESPINGKPATTRFWLREPYAQQRQQQRGRVLVAFEPVTGRKHQLRVHAAEVLDSPILGDTRYGGTTVGSTGGVIALHAAKLDITFGRSQFTVLAPFEWNRPIWENYIGKDRLLLDSGLLNCKKVKQER</sequence>
<dbReference type="PANTHER" id="PTHR21600:SF81">
    <property type="entry name" value="21S RRNA PSEUDOURIDINE(2819) SYNTHASE"/>
    <property type="match status" value="1"/>
</dbReference>
<evidence type="ECO:0000256" key="8">
    <source>
        <dbReference type="ARBA" id="ARBA00040626"/>
    </source>
</evidence>
<dbReference type="GO" id="GO:0000455">
    <property type="term" value="P:enzyme-directed rRNA pseudouridine synthesis"/>
    <property type="evidence" value="ECO:0007669"/>
    <property type="project" value="TreeGrafter"/>
</dbReference>
<dbReference type="InterPro" id="IPR020103">
    <property type="entry name" value="PsdUridine_synth_cat_dom_sf"/>
</dbReference>
<proteinExistence type="inferred from homology"/>
<organism evidence="13 14">
    <name type="scientific">Geotrichum candidum</name>
    <name type="common">Oospora lactis</name>
    <name type="synonym">Dipodascus geotrichum</name>
    <dbReference type="NCBI Taxonomy" id="1173061"/>
    <lineage>
        <taxon>Eukaryota</taxon>
        <taxon>Fungi</taxon>
        <taxon>Dikarya</taxon>
        <taxon>Ascomycota</taxon>
        <taxon>Saccharomycotina</taxon>
        <taxon>Dipodascomycetes</taxon>
        <taxon>Dipodascales</taxon>
        <taxon>Dipodascaceae</taxon>
        <taxon>Geotrichum</taxon>
    </lineage>
</organism>
<dbReference type="AlphaFoldDB" id="A0A0J9X4J2"/>
<dbReference type="CDD" id="cd02869">
    <property type="entry name" value="PseudoU_synth_RluA_like"/>
    <property type="match status" value="1"/>
</dbReference>
<evidence type="ECO:0000259" key="12">
    <source>
        <dbReference type="Pfam" id="PF00849"/>
    </source>
</evidence>
<dbReference type="EMBL" id="CCBN010000002">
    <property type="protein sequence ID" value="CDO52080.1"/>
    <property type="molecule type" value="Genomic_DNA"/>
</dbReference>
<dbReference type="InterPro" id="IPR050188">
    <property type="entry name" value="RluA_PseudoU_synthase"/>
</dbReference>
<dbReference type="OrthoDB" id="428658at2759"/>
<comment type="subcellular location">
    <subcellularLocation>
        <location evidence="1">Mitochondrion</location>
    </subcellularLocation>
</comment>
<evidence type="ECO:0000313" key="13">
    <source>
        <dbReference type="EMBL" id="CDO52080.1"/>
    </source>
</evidence>
<evidence type="ECO:0000256" key="1">
    <source>
        <dbReference type="ARBA" id="ARBA00004173"/>
    </source>
</evidence>
<dbReference type="Proteomes" id="UP000242525">
    <property type="component" value="Unassembled WGS sequence"/>
</dbReference>
<evidence type="ECO:0000256" key="2">
    <source>
        <dbReference type="ARBA" id="ARBA00010876"/>
    </source>
</evidence>
<dbReference type="PROSITE" id="PS01129">
    <property type="entry name" value="PSI_RLU"/>
    <property type="match status" value="1"/>
</dbReference>
<dbReference type="InterPro" id="IPR006145">
    <property type="entry name" value="PsdUridine_synth_RsuA/RluA"/>
</dbReference>
<dbReference type="STRING" id="1173061.A0A0J9X4J2"/>
<gene>
    <name evidence="13" type="ORF">BN980_GECA02s05543g</name>
</gene>
<evidence type="ECO:0000256" key="11">
    <source>
        <dbReference type="ARBA" id="ARBA00042700"/>
    </source>
</evidence>
<comment type="similarity">
    <text evidence="2">Belongs to the pseudouridine synthase RluA family.</text>
</comment>
<evidence type="ECO:0000256" key="6">
    <source>
        <dbReference type="ARBA" id="ARBA00037513"/>
    </source>
</evidence>
<dbReference type="GO" id="GO:0005739">
    <property type="term" value="C:mitochondrion"/>
    <property type="evidence" value="ECO:0007669"/>
    <property type="project" value="UniProtKB-SubCell"/>
</dbReference>
<dbReference type="Pfam" id="PF00849">
    <property type="entry name" value="PseudoU_synth_2"/>
    <property type="match status" value="1"/>
</dbReference>
<evidence type="ECO:0000313" key="14">
    <source>
        <dbReference type="Proteomes" id="UP000242525"/>
    </source>
</evidence>
<dbReference type="GO" id="GO:0160143">
    <property type="term" value="F:21S rRNA pseudouridine(2819) synthase activity"/>
    <property type="evidence" value="ECO:0007669"/>
    <property type="project" value="UniProtKB-EC"/>
</dbReference>
<evidence type="ECO:0000256" key="4">
    <source>
        <dbReference type="ARBA" id="ARBA00023235"/>
    </source>
</evidence>
<accession>A0A0J9X4J2</accession>
<evidence type="ECO:0000256" key="10">
    <source>
        <dbReference type="ARBA" id="ARBA00041978"/>
    </source>
</evidence>
<dbReference type="Gene3D" id="3.30.2350.10">
    <property type="entry name" value="Pseudouridine synthase"/>
    <property type="match status" value="1"/>
</dbReference>
<keyword evidence="14" id="KW-1185">Reference proteome</keyword>
<feature type="domain" description="Pseudouridine synthase RsuA/RluA-like" evidence="12">
    <location>
        <begin position="14"/>
        <end position="212"/>
    </location>
</feature>
<dbReference type="GO" id="GO:0003723">
    <property type="term" value="F:RNA binding"/>
    <property type="evidence" value="ECO:0007669"/>
    <property type="project" value="InterPro"/>
</dbReference>
<protein>
    <recommendedName>
        <fullName evidence="8">21S rRNA pseudouridine(2819) synthase</fullName>
        <ecNumber evidence="7">5.4.99.43</ecNumber>
    </recommendedName>
    <alternativeName>
        <fullName evidence="10">Pseudouridine synthase 5</fullName>
    </alternativeName>
    <alternativeName>
        <fullName evidence="9">Pseudouridylate synthase PUS5</fullName>
    </alternativeName>
    <alternativeName>
        <fullName evidence="11">Uracil hydrolyase PUS5</fullName>
    </alternativeName>
</protein>
<name>A0A0J9X4J2_GEOCN</name>
<evidence type="ECO:0000256" key="9">
    <source>
        <dbReference type="ARBA" id="ARBA00041561"/>
    </source>
</evidence>
<reference evidence="13" key="1">
    <citation type="submission" date="2014-03" db="EMBL/GenBank/DDBJ databases">
        <authorList>
            <person name="Casaregola S."/>
        </authorList>
    </citation>
    <scope>NUCLEOTIDE SEQUENCE [LARGE SCALE GENOMIC DNA]</scope>
    <source>
        <strain evidence="13">CLIB 918</strain>
    </source>
</reference>
<evidence type="ECO:0000256" key="3">
    <source>
        <dbReference type="ARBA" id="ARBA00023128"/>
    </source>
</evidence>
<comment type="function">
    <text evidence="6">Pseudouridylate synthase responsible for the pseudouridine-2819 formation in mitochondrial 21S rRNA. May modulate the efficiency or the fidelity of the mitochondrial translation machinery.</text>
</comment>
<comment type="catalytic activity">
    <reaction evidence="5">
        <text>uridine(2819) in 21S rRNA = pseudouridine(2819) in 21S rRNA</text>
        <dbReference type="Rhea" id="RHEA:42556"/>
        <dbReference type="Rhea" id="RHEA-COMP:10113"/>
        <dbReference type="Rhea" id="RHEA-COMP:10114"/>
        <dbReference type="ChEBI" id="CHEBI:65314"/>
        <dbReference type="ChEBI" id="CHEBI:65315"/>
        <dbReference type="EC" id="5.4.99.43"/>
    </reaction>
</comment>
<evidence type="ECO:0000256" key="5">
    <source>
        <dbReference type="ARBA" id="ARBA00036927"/>
    </source>
</evidence>
<dbReference type="InterPro" id="IPR006224">
    <property type="entry name" value="PsdUridine_synth_RluA-like_CS"/>
</dbReference>
<dbReference type="EC" id="5.4.99.43" evidence="7"/>
<evidence type="ECO:0000256" key="7">
    <source>
        <dbReference type="ARBA" id="ARBA00038947"/>
    </source>
</evidence>
<dbReference type="SUPFAM" id="SSF55120">
    <property type="entry name" value="Pseudouridine synthase"/>
    <property type="match status" value="1"/>
</dbReference>
<keyword evidence="3" id="KW-0496">Mitochondrion</keyword>
<dbReference type="PANTHER" id="PTHR21600">
    <property type="entry name" value="MITOCHONDRIAL RNA PSEUDOURIDINE SYNTHASE"/>
    <property type="match status" value="1"/>
</dbReference>
<comment type="caution">
    <text evidence="13">The sequence shown here is derived from an EMBL/GenBank/DDBJ whole genome shotgun (WGS) entry which is preliminary data.</text>
</comment>